<dbReference type="AlphaFoldDB" id="A0A371YL43"/>
<keyword evidence="2" id="KW-0001">2Fe-2S</keyword>
<dbReference type="Gene3D" id="2.40.30.10">
    <property type="entry name" value="Translation factors"/>
    <property type="match status" value="1"/>
</dbReference>
<dbReference type="GO" id="GO:0046872">
    <property type="term" value="F:metal ion binding"/>
    <property type="evidence" value="ECO:0007669"/>
    <property type="project" value="UniProtKB-KW"/>
</dbReference>
<dbReference type="PROSITE" id="PS51085">
    <property type="entry name" value="2FE2S_FER_2"/>
    <property type="match status" value="1"/>
</dbReference>
<dbReference type="EMBL" id="JBHRSF010000062">
    <property type="protein sequence ID" value="MFC2996275.1"/>
    <property type="molecule type" value="Genomic_DNA"/>
</dbReference>
<dbReference type="InterPro" id="IPR017927">
    <property type="entry name" value="FAD-bd_FR_type"/>
</dbReference>
<dbReference type="SUPFAM" id="SSF54292">
    <property type="entry name" value="2Fe-2S ferredoxin-like"/>
    <property type="match status" value="1"/>
</dbReference>
<dbReference type="SUPFAM" id="SSF63380">
    <property type="entry name" value="Riboflavin synthase domain-like"/>
    <property type="match status" value="1"/>
</dbReference>
<evidence type="ECO:0000256" key="4">
    <source>
        <dbReference type="ARBA" id="ARBA00023002"/>
    </source>
</evidence>
<feature type="domain" description="FAD-binding FR-type" evidence="8">
    <location>
        <begin position="1"/>
        <end position="100"/>
    </location>
</feature>
<dbReference type="InterPro" id="IPR012675">
    <property type="entry name" value="Beta-grasp_dom_sf"/>
</dbReference>
<dbReference type="EMBL" id="PYIX02000040">
    <property type="protein sequence ID" value="RFC82198.1"/>
    <property type="molecule type" value="Genomic_DNA"/>
</dbReference>
<evidence type="ECO:0000256" key="3">
    <source>
        <dbReference type="ARBA" id="ARBA00022723"/>
    </source>
</evidence>
<dbReference type="GO" id="GO:0016491">
    <property type="term" value="F:oxidoreductase activity"/>
    <property type="evidence" value="ECO:0007669"/>
    <property type="project" value="UniProtKB-KW"/>
</dbReference>
<keyword evidence="4" id="KW-0560">Oxidoreductase</keyword>
<gene>
    <name evidence="9" type="ORF">ACFODO_13540</name>
    <name evidence="10" type="ORF">C9E89_017755</name>
</gene>
<reference evidence="10 11" key="2">
    <citation type="submission" date="2018-08" db="EMBL/GenBank/DDBJ databases">
        <title>The draft genome of Acinetobacter sichuanensis strain WCHAc060041.</title>
        <authorList>
            <person name="Qin J."/>
            <person name="Feng Y."/>
            <person name="Zong Z."/>
        </authorList>
    </citation>
    <scope>NUCLEOTIDE SEQUENCE [LARGE SCALE GENOMIC DNA]</scope>
    <source>
        <strain evidence="10 11">WCHAc060041</strain>
    </source>
</reference>
<keyword evidence="5" id="KW-0408">Iron</keyword>
<evidence type="ECO:0000313" key="11">
    <source>
        <dbReference type="Proteomes" id="UP000240957"/>
    </source>
</evidence>
<evidence type="ECO:0000256" key="6">
    <source>
        <dbReference type="ARBA" id="ARBA00023014"/>
    </source>
</evidence>
<dbReference type="PROSITE" id="PS51384">
    <property type="entry name" value="FAD_FR"/>
    <property type="match status" value="1"/>
</dbReference>
<keyword evidence="3" id="KW-0479">Metal-binding</keyword>
<dbReference type="CDD" id="cd00207">
    <property type="entry name" value="fer2"/>
    <property type="match status" value="1"/>
</dbReference>
<evidence type="ECO:0000259" key="7">
    <source>
        <dbReference type="PROSITE" id="PS51085"/>
    </source>
</evidence>
<dbReference type="PANTHER" id="PTHR47354:SF1">
    <property type="entry name" value="CARNITINE MONOOXYGENASE REDUCTASE SUBUNIT"/>
    <property type="match status" value="1"/>
</dbReference>
<dbReference type="SUPFAM" id="SSF52343">
    <property type="entry name" value="Ferredoxin reductase-like, C-terminal NADP-linked domain"/>
    <property type="match status" value="1"/>
</dbReference>
<accession>A0A371YL43</accession>
<dbReference type="InterPro" id="IPR039261">
    <property type="entry name" value="FNR_nucleotide-bd"/>
</dbReference>
<comment type="caution">
    <text evidence="10">The sequence shown here is derived from an EMBL/GenBank/DDBJ whole genome shotgun (WGS) entry which is preliminary data.</text>
</comment>
<dbReference type="Proteomes" id="UP001595455">
    <property type="component" value="Unassembled WGS sequence"/>
</dbReference>
<dbReference type="Gene3D" id="3.40.50.80">
    <property type="entry name" value="Nucleotide-binding domain of ferredoxin-NADP reductase (FNR) module"/>
    <property type="match status" value="1"/>
</dbReference>
<organism evidence="10 11">
    <name type="scientific">Acinetobacter sichuanensis</name>
    <dbReference type="NCBI Taxonomy" id="2136183"/>
    <lineage>
        <taxon>Bacteria</taxon>
        <taxon>Pseudomonadati</taxon>
        <taxon>Pseudomonadota</taxon>
        <taxon>Gammaproteobacteria</taxon>
        <taxon>Moraxellales</taxon>
        <taxon>Moraxellaceae</taxon>
        <taxon>Acinetobacter</taxon>
    </lineage>
</organism>
<dbReference type="PROSITE" id="PS00197">
    <property type="entry name" value="2FE2S_FER_1"/>
    <property type="match status" value="1"/>
</dbReference>
<evidence type="ECO:0000313" key="9">
    <source>
        <dbReference type="EMBL" id="MFC2996275.1"/>
    </source>
</evidence>
<dbReference type="InterPro" id="IPR017938">
    <property type="entry name" value="Riboflavin_synthase-like_b-brl"/>
</dbReference>
<dbReference type="Proteomes" id="UP000240957">
    <property type="component" value="Unassembled WGS sequence"/>
</dbReference>
<keyword evidence="12" id="KW-1185">Reference proteome</keyword>
<dbReference type="OrthoDB" id="9801223at2"/>
<dbReference type="InterPro" id="IPR001041">
    <property type="entry name" value="2Fe-2S_ferredoxin-type"/>
</dbReference>
<protein>
    <submittedName>
        <fullName evidence="9 10">Oxidoreductase</fullName>
    </submittedName>
</protein>
<reference evidence="9" key="4">
    <citation type="submission" date="2024-09" db="EMBL/GenBank/DDBJ databases">
        <authorList>
            <person name="Sun Q."/>
            <person name="Mori K."/>
        </authorList>
    </citation>
    <scope>NUCLEOTIDE SEQUENCE</scope>
    <source>
        <strain evidence="9">KCTC 62575</strain>
    </source>
</reference>
<name>A0A371YL43_9GAMM</name>
<dbReference type="Gene3D" id="3.10.20.30">
    <property type="match status" value="1"/>
</dbReference>
<dbReference type="InterPro" id="IPR050415">
    <property type="entry name" value="MRET"/>
</dbReference>
<dbReference type="InterPro" id="IPR036010">
    <property type="entry name" value="2Fe-2S_ferredoxin-like_sf"/>
</dbReference>
<reference evidence="12" key="3">
    <citation type="journal article" date="2019" name="Int. J. Syst. Evol. Microbiol.">
        <title>The Global Catalogue of Microorganisms (GCM) 10K type strain sequencing project: providing services to taxonomists for standard genome sequencing and annotation.</title>
        <authorList>
            <consortium name="The Broad Institute Genomics Platform"/>
            <consortium name="The Broad Institute Genome Sequencing Center for Infectious Disease"/>
            <person name="Wu L."/>
            <person name="Ma J."/>
        </authorList>
    </citation>
    <scope>NUCLEOTIDE SEQUENCE [LARGE SCALE GENOMIC DNA]</scope>
    <source>
        <strain evidence="12">KCTC 62575</strain>
    </source>
</reference>
<dbReference type="PRINTS" id="PR00409">
    <property type="entry name" value="PHDIOXRDTASE"/>
</dbReference>
<dbReference type="RefSeq" id="WP_107009670.1">
    <property type="nucleotide sequence ID" value="NZ_JBHRSF010000062.1"/>
</dbReference>
<keyword evidence="1" id="KW-0285">Flavoprotein</keyword>
<dbReference type="Pfam" id="PF00111">
    <property type="entry name" value="Fer2"/>
    <property type="match status" value="1"/>
</dbReference>
<evidence type="ECO:0000313" key="12">
    <source>
        <dbReference type="Proteomes" id="UP001595455"/>
    </source>
</evidence>
<evidence type="ECO:0000256" key="1">
    <source>
        <dbReference type="ARBA" id="ARBA00022630"/>
    </source>
</evidence>
<evidence type="ECO:0000313" key="10">
    <source>
        <dbReference type="EMBL" id="RFC82198.1"/>
    </source>
</evidence>
<feature type="domain" description="2Fe-2S ferredoxin-type" evidence="7">
    <location>
        <begin position="229"/>
        <end position="314"/>
    </location>
</feature>
<dbReference type="InterPro" id="IPR006058">
    <property type="entry name" value="2Fe2S_fd_BS"/>
</dbReference>
<sequence length="314" mass="35446">MINVVVNKISKEAEGIISLELLAKNNEILPNFSAGSHIDLHLPNGLIRQYSLSNCPSENKRYEIAVLKDPVSRGGSVAVHELRQGEELTISEPRNLFPLVNHASKYKLFAGGIGITPILCMAERLYTIGADFELHYFSKSKKYAAYLNRIEQSPFLKHVFLKFDDERAEDFNIHDVLKNAPDHHLYVCGPSGFMNFILDNAVQCGWKDDYLHKEFFSAEKIDSDLNQEFDIKIASTGDVFTIKKDDSIIEVLGKNGIDIPLSCEQGICGTCITRVLEGEPDHRDMYFSDEERQANNQFLPCCSRSKSKLLILDL</sequence>
<dbReference type="GO" id="GO:0051537">
    <property type="term" value="F:2 iron, 2 sulfur cluster binding"/>
    <property type="evidence" value="ECO:0007669"/>
    <property type="project" value="UniProtKB-KW"/>
</dbReference>
<evidence type="ECO:0000259" key="8">
    <source>
        <dbReference type="PROSITE" id="PS51384"/>
    </source>
</evidence>
<evidence type="ECO:0000256" key="5">
    <source>
        <dbReference type="ARBA" id="ARBA00023004"/>
    </source>
</evidence>
<dbReference type="PANTHER" id="PTHR47354">
    <property type="entry name" value="NADH OXIDOREDUCTASE HCR"/>
    <property type="match status" value="1"/>
</dbReference>
<proteinExistence type="predicted"/>
<reference evidence="9" key="1">
    <citation type="journal article" date="2014" name="Int. J. Syst. Evol. Microbiol.">
        <title>Complete genome of a new Firmicutes species belonging to the dominant human colonic microbiota ('Ruminococcus bicirculans') reveals two chromosomes and a selective capacity to utilize plant glucans.</title>
        <authorList>
            <consortium name="NISC Comparative Sequencing Program"/>
            <person name="Wegmann U."/>
            <person name="Louis P."/>
            <person name="Goesmann A."/>
            <person name="Henrissat B."/>
            <person name="Duncan S.H."/>
            <person name="Flint H.J."/>
        </authorList>
    </citation>
    <scope>NUCLEOTIDE SEQUENCE</scope>
    <source>
        <strain evidence="9">KCTC 62575</strain>
    </source>
</reference>
<dbReference type="CDD" id="cd06185">
    <property type="entry name" value="PDR_like"/>
    <property type="match status" value="1"/>
</dbReference>
<evidence type="ECO:0000256" key="2">
    <source>
        <dbReference type="ARBA" id="ARBA00022714"/>
    </source>
</evidence>
<keyword evidence="6" id="KW-0411">Iron-sulfur</keyword>